<feature type="transmembrane region" description="Helical" evidence="1">
    <location>
        <begin position="175"/>
        <end position="199"/>
    </location>
</feature>
<name>A0ABQ6HEJ9_9GAMM</name>
<keyword evidence="1" id="KW-1133">Transmembrane helix</keyword>
<evidence type="ECO:0000313" key="3">
    <source>
        <dbReference type="Proteomes" id="UP001157134"/>
    </source>
</evidence>
<comment type="caution">
    <text evidence="2">The sequence shown here is derived from an EMBL/GenBank/DDBJ whole genome shotgun (WGS) entry which is preliminary data.</text>
</comment>
<sequence length="230" mass="26134">MAATNADEQSSQTSTSRIGIIANYELTRLFNTKRGWMALTAFALVWYFILRYPIYYATSIIAESNFEEMLIQAFGMVGIESLLSWPVAELAVFWVISLILYPLFTLLITSDQISSDSARGTLRFIVLRSTRFELFFGRYLGQLLILIILVLATLIAASLMAIYRDPAIASSIAMHFGYVLFHLTFVLAPVVAVPLTTLLEHLVSVHRLRLKIKYRHLPVQIIQNDLLQRQ</sequence>
<feature type="transmembrane region" description="Helical" evidence="1">
    <location>
        <begin position="36"/>
        <end position="57"/>
    </location>
</feature>
<feature type="transmembrane region" description="Helical" evidence="1">
    <location>
        <begin position="91"/>
        <end position="109"/>
    </location>
</feature>
<accession>A0ABQ6HEJ9</accession>
<dbReference type="EMBL" id="BSSV01000002">
    <property type="protein sequence ID" value="GLX85165.1"/>
    <property type="molecule type" value="Genomic_DNA"/>
</dbReference>
<keyword evidence="1" id="KW-0812">Transmembrane</keyword>
<dbReference type="Pfam" id="PF12679">
    <property type="entry name" value="ABC2_membrane_2"/>
    <property type="match status" value="1"/>
</dbReference>
<evidence type="ECO:0000313" key="2">
    <source>
        <dbReference type="EMBL" id="GLX85165.1"/>
    </source>
</evidence>
<dbReference type="Proteomes" id="UP001157134">
    <property type="component" value="Unassembled WGS sequence"/>
</dbReference>
<evidence type="ECO:0000256" key="1">
    <source>
        <dbReference type="SAM" id="Phobius"/>
    </source>
</evidence>
<keyword evidence="3" id="KW-1185">Reference proteome</keyword>
<evidence type="ECO:0008006" key="4">
    <source>
        <dbReference type="Google" id="ProtNLM"/>
    </source>
</evidence>
<proteinExistence type="predicted"/>
<protein>
    <recommendedName>
        <fullName evidence="4">Glycerophosphoryl diester phosphodiesterase membrane domain-containing protein</fullName>
    </recommendedName>
</protein>
<keyword evidence="1" id="KW-0472">Membrane</keyword>
<feature type="transmembrane region" description="Helical" evidence="1">
    <location>
        <begin position="139"/>
        <end position="163"/>
    </location>
</feature>
<gene>
    <name evidence="2" type="ORF">tloyanaT_14170</name>
</gene>
<organism evidence="2 3">
    <name type="scientific">Thalassotalea loyana</name>
    <dbReference type="NCBI Taxonomy" id="280483"/>
    <lineage>
        <taxon>Bacteria</taxon>
        <taxon>Pseudomonadati</taxon>
        <taxon>Pseudomonadota</taxon>
        <taxon>Gammaproteobacteria</taxon>
        <taxon>Alteromonadales</taxon>
        <taxon>Colwelliaceae</taxon>
        <taxon>Thalassotalea</taxon>
    </lineage>
</organism>
<reference evidence="2 3" key="1">
    <citation type="submission" date="2023-03" db="EMBL/GenBank/DDBJ databases">
        <title>Thalassotalea loyana LMG 22536T draft genome sequence.</title>
        <authorList>
            <person name="Sawabe T."/>
        </authorList>
    </citation>
    <scope>NUCLEOTIDE SEQUENCE [LARGE SCALE GENOMIC DNA]</scope>
    <source>
        <strain evidence="2 3">LMG 22536</strain>
    </source>
</reference>